<dbReference type="RefSeq" id="WP_162357267.1">
    <property type="nucleotide sequence ID" value="NZ_CP048209.1"/>
</dbReference>
<dbReference type="InterPro" id="IPR000182">
    <property type="entry name" value="GNAT_dom"/>
</dbReference>
<keyword evidence="3" id="KW-1185">Reference proteome</keyword>
<reference evidence="2 3" key="1">
    <citation type="submission" date="2020-01" db="EMBL/GenBank/DDBJ databases">
        <title>Paenibacillus sp. nov., isolated from tomato rhizosphere.</title>
        <authorList>
            <person name="Weon H.-Y."/>
            <person name="Lee S.A."/>
        </authorList>
    </citation>
    <scope>NUCLEOTIDE SEQUENCE [LARGE SCALE GENOMIC DNA]</scope>
    <source>
        <strain evidence="2 3">12200R-189</strain>
    </source>
</reference>
<dbReference type="PANTHER" id="PTHR43617">
    <property type="entry name" value="L-AMINO ACID N-ACETYLTRANSFERASE"/>
    <property type="match status" value="1"/>
</dbReference>
<dbReference type="AlphaFoldDB" id="A0A6C0FVS1"/>
<dbReference type="GO" id="GO:0016747">
    <property type="term" value="F:acyltransferase activity, transferring groups other than amino-acyl groups"/>
    <property type="evidence" value="ECO:0007669"/>
    <property type="project" value="InterPro"/>
</dbReference>
<dbReference type="KEGG" id="plyc:GXP70_13290"/>
<feature type="domain" description="N-acetyltransferase" evidence="1">
    <location>
        <begin position="1"/>
        <end position="168"/>
    </location>
</feature>
<protein>
    <submittedName>
        <fullName evidence="2">GNAT family N-acetyltransferase</fullName>
    </submittedName>
</protein>
<proteinExistence type="predicted"/>
<dbReference type="EMBL" id="CP048209">
    <property type="protein sequence ID" value="QHT60827.1"/>
    <property type="molecule type" value="Genomic_DNA"/>
</dbReference>
<dbReference type="InterPro" id="IPR016181">
    <property type="entry name" value="Acyl_CoA_acyltransferase"/>
</dbReference>
<dbReference type="Gene3D" id="3.40.630.30">
    <property type="match status" value="1"/>
</dbReference>
<evidence type="ECO:0000313" key="2">
    <source>
        <dbReference type="EMBL" id="QHT60827.1"/>
    </source>
</evidence>
<dbReference type="Pfam" id="PF00583">
    <property type="entry name" value="Acetyltransf_1"/>
    <property type="match status" value="1"/>
</dbReference>
<accession>A0A6C0FVS1</accession>
<dbReference type="InterPro" id="IPR050276">
    <property type="entry name" value="MshD_Acetyltransferase"/>
</dbReference>
<organism evidence="2 3">
    <name type="scientific">Paenibacillus lycopersici</name>
    <dbReference type="NCBI Taxonomy" id="2704462"/>
    <lineage>
        <taxon>Bacteria</taxon>
        <taxon>Bacillati</taxon>
        <taxon>Bacillota</taxon>
        <taxon>Bacilli</taxon>
        <taxon>Bacillales</taxon>
        <taxon>Paenibacillaceae</taxon>
        <taxon>Paenibacillus</taxon>
    </lineage>
</organism>
<name>A0A6C0FVS1_9BACL</name>
<sequence length="168" mass="19034">MRVREAHRSDAEGIAKVHVESWLTTYRGLIAESYLANLTVERRLRNWLWTFDNLRKDEAIYVAESGDGNIVGFASGGSSRLQDGRYEGELYAIYLLRHYQGMGLGRQLFQCIKAALKAGGCSSMMLWVLRDNPAAAFYEAMGGRVFERKTEIFAEDELEELAVGWDVL</sequence>
<gene>
    <name evidence="2" type="ORF">GXP70_13290</name>
</gene>
<dbReference type="SUPFAM" id="SSF55729">
    <property type="entry name" value="Acyl-CoA N-acyltransferases (Nat)"/>
    <property type="match status" value="1"/>
</dbReference>
<evidence type="ECO:0000313" key="3">
    <source>
        <dbReference type="Proteomes" id="UP000476064"/>
    </source>
</evidence>
<dbReference type="Proteomes" id="UP000476064">
    <property type="component" value="Chromosome"/>
</dbReference>
<dbReference type="CDD" id="cd04301">
    <property type="entry name" value="NAT_SF"/>
    <property type="match status" value="1"/>
</dbReference>
<evidence type="ECO:0000259" key="1">
    <source>
        <dbReference type="PROSITE" id="PS51186"/>
    </source>
</evidence>
<keyword evidence="2" id="KW-0808">Transferase</keyword>
<dbReference type="PANTHER" id="PTHR43617:SF30">
    <property type="entry name" value="HISTONE ACETYLTRANSFERASE"/>
    <property type="match status" value="1"/>
</dbReference>
<dbReference type="PROSITE" id="PS51186">
    <property type="entry name" value="GNAT"/>
    <property type="match status" value="1"/>
</dbReference>